<proteinExistence type="predicted"/>
<dbReference type="Proteomes" id="UP001275084">
    <property type="component" value="Unassembled WGS sequence"/>
</dbReference>
<evidence type="ECO:0000313" key="2">
    <source>
        <dbReference type="Proteomes" id="UP001275084"/>
    </source>
</evidence>
<reference evidence="1" key="2">
    <citation type="submission" date="2023-06" db="EMBL/GenBank/DDBJ databases">
        <authorList>
            <consortium name="Lawrence Berkeley National Laboratory"/>
            <person name="Haridas S."/>
            <person name="Hensen N."/>
            <person name="Bonometti L."/>
            <person name="Westerberg I."/>
            <person name="Brannstrom I.O."/>
            <person name="Guillou S."/>
            <person name="Cros-Aarteil S."/>
            <person name="Calhoun S."/>
            <person name="Kuo A."/>
            <person name="Mondo S."/>
            <person name="Pangilinan J."/>
            <person name="Riley R."/>
            <person name="Labutti K."/>
            <person name="Andreopoulos B."/>
            <person name="Lipzen A."/>
            <person name="Chen C."/>
            <person name="Yanf M."/>
            <person name="Daum C."/>
            <person name="Ng V."/>
            <person name="Clum A."/>
            <person name="Steindorff A."/>
            <person name="Ohm R."/>
            <person name="Martin F."/>
            <person name="Silar P."/>
            <person name="Natvig D."/>
            <person name="Lalanne C."/>
            <person name="Gautier V."/>
            <person name="Ament-Velasquez S.L."/>
            <person name="Kruys A."/>
            <person name="Hutchinson M.I."/>
            <person name="Powell A.J."/>
            <person name="Barry K."/>
            <person name="Miller A.N."/>
            <person name="Grigoriev I.V."/>
            <person name="Debuchy R."/>
            <person name="Gladieux P."/>
            <person name="Thoren M.H."/>
            <person name="Johannesson H."/>
        </authorList>
    </citation>
    <scope>NUCLEOTIDE SEQUENCE</scope>
    <source>
        <strain evidence="1">CBS 955.72</strain>
    </source>
</reference>
<accession>A0AAJ0MAM7</accession>
<dbReference type="EMBL" id="JAUIQD010000006">
    <property type="protein sequence ID" value="KAK3346443.1"/>
    <property type="molecule type" value="Genomic_DNA"/>
</dbReference>
<keyword evidence="2" id="KW-1185">Reference proteome</keyword>
<name>A0AAJ0MAM7_9PEZI</name>
<comment type="caution">
    <text evidence="1">The sequence shown here is derived from an EMBL/GenBank/DDBJ whole genome shotgun (WGS) entry which is preliminary data.</text>
</comment>
<protein>
    <submittedName>
        <fullName evidence="1">Uncharacterized protein</fullName>
    </submittedName>
</protein>
<organism evidence="1 2">
    <name type="scientific">Lasiosphaeria hispida</name>
    <dbReference type="NCBI Taxonomy" id="260671"/>
    <lineage>
        <taxon>Eukaryota</taxon>
        <taxon>Fungi</taxon>
        <taxon>Dikarya</taxon>
        <taxon>Ascomycota</taxon>
        <taxon>Pezizomycotina</taxon>
        <taxon>Sordariomycetes</taxon>
        <taxon>Sordariomycetidae</taxon>
        <taxon>Sordariales</taxon>
        <taxon>Lasiosphaeriaceae</taxon>
        <taxon>Lasiosphaeria</taxon>
    </lineage>
</organism>
<evidence type="ECO:0000313" key="1">
    <source>
        <dbReference type="EMBL" id="KAK3346443.1"/>
    </source>
</evidence>
<sequence length="184" mass="20648">MALFETNEVLKVNDKTHTVVLISPNQVDNDDVDLFVVQSPPALHDPAHRAPSEGEGAAEKLPAACLVHAGAKTLQEGDKARCHLLLATQKKGHPFQHQKGHPFQHLCVLLMANLRVKRLAMRSIDQSNIEMCWQSRQPKLTRLHFALTHRGHPRSSRNYWNILKFHLQGSSEFDMALLGFTGTP</sequence>
<gene>
    <name evidence="1" type="ORF">B0T25DRAFT_571579</name>
</gene>
<dbReference type="AlphaFoldDB" id="A0AAJ0MAM7"/>
<reference evidence="1" key="1">
    <citation type="journal article" date="2023" name="Mol. Phylogenet. Evol.">
        <title>Genome-scale phylogeny and comparative genomics of the fungal order Sordariales.</title>
        <authorList>
            <person name="Hensen N."/>
            <person name="Bonometti L."/>
            <person name="Westerberg I."/>
            <person name="Brannstrom I.O."/>
            <person name="Guillou S."/>
            <person name="Cros-Aarteil S."/>
            <person name="Calhoun S."/>
            <person name="Haridas S."/>
            <person name="Kuo A."/>
            <person name="Mondo S."/>
            <person name="Pangilinan J."/>
            <person name="Riley R."/>
            <person name="LaButti K."/>
            <person name="Andreopoulos B."/>
            <person name="Lipzen A."/>
            <person name="Chen C."/>
            <person name="Yan M."/>
            <person name="Daum C."/>
            <person name="Ng V."/>
            <person name="Clum A."/>
            <person name="Steindorff A."/>
            <person name="Ohm R.A."/>
            <person name="Martin F."/>
            <person name="Silar P."/>
            <person name="Natvig D.O."/>
            <person name="Lalanne C."/>
            <person name="Gautier V."/>
            <person name="Ament-Velasquez S.L."/>
            <person name="Kruys A."/>
            <person name="Hutchinson M.I."/>
            <person name="Powell A.J."/>
            <person name="Barry K."/>
            <person name="Miller A.N."/>
            <person name="Grigoriev I.V."/>
            <person name="Debuchy R."/>
            <person name="Gladieux P."/>
            <person name="Hiltunen Thoren M."/>
            <person name="Johannesson H."/>
        </authorList>
    </citation>
    <scope>NUCLEOTIDE SEQUENCE</scope>
    <source>
        <strain evidence="1">CBS 955.72</strain>
    </source>
</reference>